<dbReference type="Proteomes" id="UP000735302">
    <property type="component" value="Unassembled WGS sequence"/>
</dbReference>
<protein>
    <submittedName>
        <fullName evidence="1">Uncharacterized protein</fullName>
    </submittedName>
</protein>
<gene>
    <name evidence="1" type="ORF">PoB_004030800</name>
</gene>
<comment type="caution">
    <text evidence="1">The sequence shown here is derived from an EMBL/GenBank/DDBJ whole genome shotgun (WGS) entry which is preliminary data.</text>
</comment>
<reference evidence="1 2" key="1">
    <citation type="journal article" date="2021" name="Elife">
        <title>Chloroplast acquisition without the gene transfer in kleptoplastic sea slugs, Plakobranchus ocellatus.</title>
        <authorList>
            <person name="Maeda T."/>
            <person name="Takahashi S."/>
            <person name="Yoshida T."/>
            <person name="Shimamura S."/>
            <person name="Takaki Y."/>
            <person name="Nagai Y."/>
            <person name="Toyoda A."/>
            <person name="Suzuki Y."/>
            <person name="Arimoto A."/>
            <person name="Ishii H."/>
            <person name="Satoh N."/>
            <person name="Nishiyama T."/>
            <person name="Hasebe M."/>
            <person name="Maruyama T."/>
            <person name="Minagawa J."/>
            <person name="Obokata J."/>
            <person name="Shigenobu S."/>
        </authorList>
    </citation>
    <scope>NUCLEOTIDE SEQUENCE [LARGE SCALE GENOMIC DNA]</scope>
</reference>
<keyword evidence="2" id="KW-1185">Reference proteome</keyword>
<proteinExistence type="predicted"/>
<organism evidence="1 2">
    <name type="scientific">Plakobranchus ocellatus</name>
    <dbReference type="NCBI Taxonomy" id="259542"/>
    <lineage>
        <taxon>Eukaryota</taxon>
        <taxon>Metazoa</taxon>
        <taxon>Spiralia</taxon>
        <taxon>Lophotrochozoa</taxon>
        <taxon>Mollusca</taxon>
        <taxon>Gastropoda</taxon>
        <taxon>Heterobranchia</taxon>
        <taxon>Euthyneura</taxon>
        <taxon>Panpulmonata</taxon>
        <taxon>Sacoglossa</taxon>
        <taxon>Placobranchoidea</taxon>
        <taxon>Plakobranchidae</taxon>
        <taxon>Plakobranchus</taxon>
    </lineage>
</organism>
<evidence type="ECO:0000313" key="2">
    <source>
        <dbReference type="Proteomes" id="UP000735302"/>
    </source>
</evidence>
<sequence>MVFSDFQALRQAREPATGLEPSIEEFLQILRRTRHPLCHRRLQTSKVTRYYKTITCTRVLNRKMQPYWYIIPFKKIRSVDQNFVQSQPLTHRSQLYELRVLLFLSL</sequence>
<dbReference type="EMBL" id="BLXT01004508">
    <property type="protein sequence ID" value="GFO13803.1"/>
    <property type="molecule type" value="Genomic_DNA"/>
</dbReference>
<accession>A0AAV4B3W8</accession>
<evidence type="ECO:0000313" key="1">
    <source>
        <dbReference type="EMBL" id="GFO13803.1"/>
    </source>
</evidence>
<dbReference type="AlphaFoldDB" id="A0AAV4B3W8"/>
<name>A0AAV4B3W8_9GAST</name>